<organism evidence="1">
    <name type="scientific">marine sediment metagenome</name>
    <dbReference type="NCBI Taxonomy" id="412755"/>
    <lineage>
        <taxon>unclassified sequences</taxon>
        <taxon>metagenomes</taxon>
        <taxon>ecological metagenomes</taxon>
    </lineage>
</organism>
<name>X1TJJ2_9ZZZZ</name>
<dbReference type="EMBL" id="BARW01033035">
    <property type="protein sequence ID" value="GAJ05463.1"/>
    <property type="molecule type" value="Genomic_DNA"/>
</dbReference>
<protein>
    <submittedName>
        <fullName evidence="1">Uncharacterized protein</fullName>
    </submittedName>
</protein>
<comment type="caution">
    <text evidence="1">The sequence shown here is derived from an EMBL/GenBank/DDBJ whole genome shotgun (WGS) entry which is preliminary data.</text>
</comment>
<dbReference type="AlphaFoldDB" id="X1TJJ2"/>
<sequence>FEASGLICESCDQRNKDKSDVMIYDSKFDIEQRVKMTSTTYTKVIE</sequence>
<proteinExistence type="predicted"/>
<feature type="non-terminal residue" evidence="1">
    <location>
        <position position="1"/>
    </location>
</feature>
<gene>
    <name evidence="1" type="ORF">S12H4_52135</name>
</gene>
<accession>X1TJJ2</accession>
<reference evidence="1" key="1">
    <citation type="journal article" date="2014" name="Front. Microbiol.">
        <title>High frequency of phylogenetically diverse reductive dehalogenase-homologous genes in deep subseafloor sedimentary metagenomes.</title>
        <authorList>
            <person name="Kawai M."/>
            <person name="Futagami T."/>
            <person name="Toyoda A."/>
            <person name="Takaki Y."/>
            <person name="Nishi S."/>
            <person name="Hori S."/>
            <person name="Arai W."/>
            <person name="Tsubouchi T."/>
            <person name="Morono Y."/>
            <person name="Uchiyama I."/>
            <person name="Ito T."/>
            <person name="Fujiyama A."/>
            <person name="Inagaki F."/>
            <person name="Takami H."/>
        </authorList>
    </citation>
    <scope>NUCLEOTIDE SEQUENCE</scope>
    <source>
        <strain evidence="1">Expedition CK06-06</strain>
    </source>
</reference>
<evidence type="ECO:0000313" key="1">
    <source>
        <dbReference type="EMBL" id="GAJ05463.1"/>
    </source>
</evidence>